<dbReference type="PANTHER" id="PTHR45947">
    <property type="entry name" value="SULFOQUINOVOSYL TRANSFERASE SQD2"/>
    <property type="match status" value="1"/>
</dbReference>
<evidence type="ECO:0000313" key="3">
    <source>
        <dbReference type="Proteomes" id="UP000295357"/>
    </source>
</evidence>
<dbReference type="GO" id="GO:0016757">
    <property type="term" value="F:glycosyltransferase activity"/>
    <property type="evidence" value="ECO:0007669"/>
    <property type="project" value="TreeGrafter"/>
</dbReference>
<comment type="caution">
    <text evidence="2">The sequence shown here is derived from an EMBL/GenBank/DDBJ whole genome shotgun (WGS) entry which is preliminary data.</text>
</comment>
<dbReference type="Gene3D" id="3.40.50.2000">
    <property type="entry name" value="Glycogen Phosphorylase B"/>
    <property type="match status" value="2"/>
</dbReference>
<dbReference type="SUPFAM" id="SSF53756">
    <property type="entry name" value="UDP-Glycosyltransferase/glycogen phosphorylase"/>
    <property type="match status" value="1"/>
</dbReference>
<dbReference type="Pfam" id="PF13692">
    <property type="entry name" value="Glyco_trans_1_4"/>
    <property type="match status" value="1"/>
</dbReference>
<dbReference type="NCBIfam" id="TIGR03088">
    <property type="entry name" value="stp2"/>
    <property type="match status" value="1"/>
</dbReference>
<dbReference type="EMBL" id="SNXE01000008">
    <property type="protein sequence ID" value="TDP06534.1"/>
    <property type="molecule type" value="Genomic_DNA"/>
</dbReference>
<dbReference type="OrthoDB" id="9775208at2"/>
<name>A0A4R6MYB2_9BURK</name>
<sequence length="393" mass="43538">MSGARDPRPLILHVVYRFDTGGLENGVVNLINHMDPRAYRHAVLALTEVTDFRHRIKVPDVQYFALNKAPGHGFWLYPRLYRIFKQLRPAVVHSRNLAALEVVLPAWAAGVPVRVHGEHGRDVSDLDGSHRGYQRLRRFYGAWVHRFVALSQDLAGYLRQRVGLPDRCISQIYNGVDARRFNPAPVRASIEGSPFNAPEHFLIGTVGRMQSVKNQTLLAQAFVLALSQRPDLRPRLRLLMAGEGPLRADAQQILRDAACEELAWLPGERGQIERWMPGLDLFVLPSRAEGISNTILEAMACGLPVIATRVGGNPELVEEGVTGYLVESDDVTAMAGRIVQLADDAALCRSLGRAGRSRVEQNFSLDAMVGAYQSMYDELLGARKPAAMALKGN</sequence>
<protein>
    <submittedName>
        <fullName evidence="2">Sugar transferase (PEP-CTERM/EpsH1 system associated)</fullName>
    </submittedName>
</protein>
<dbReference type="Pfam" id="PF13439">
    <property type="entry name" value="Glyco_transf_4"/>
    <property type="match status" value="1"/>
</dbReference>
<organism evidence="2 3">
    <name type="scientific">Roseateles asaccharophilus</name>
    <dbReference type="NCBI Taxonomy" id="582607"/>
    <lineage>
        <taxon>Bacteria</taxon>
        <taxon>Pseudomonadati</taxon>
        <taxon>Pseudomonadota</taxon>
        <taxon>Betaproteobacteria</taxon>
        <taxon>Burkholderiales</taxon>
        <taxon>Sphaerotilaceae</taxon>
        <taxon>Roseateles</taxon>
    </lineage>
</organism>
<dbReference type="InterPro" id="IPR017522">
    <property type="entry name" value="Sugar_tfrase_PEP-CTERM_Stp2"/>
</dbReference>
<feature type="domain" description="Glycosyltransferase subfamily 4-like N-terminal" evidence="1">
    <location>
        <begin position="21"/>
        <end position="180"/>
    </location>
</feature>
<dbReference type="InterPro" id="IPR050194">
    <property type="entry name" value="Glycosyltransferase_grp1"/>
</dbReference>
<keyword evidence="2" id="KW-0808">Transferase</keyword>
<evidence type="ECO:0000259" key="1">
    <source>
        <dbReference type="Pfam" id="PF13439"/>
    </source>
</evidence>
<dbReference type="AlphaFoldDB" id="A0A4R6MYB2"/>
<accession>A0A4R6MYB2</accession>
<dbReference type="PANTHER" id="PTHR45947:SF3">
    <property type="entry name" value="SULFOQUINOVOSYL TRANSFERASE SQD2"/>
    <property type="match status" value="1"/>
</dbReference>
<keyword evidence="3" id="KW-1185">Reference proteome</keyword>
<dbReference type="Proteomes" id="UP000295357">
    <property type="component" value="Unassembled WGS sequence"/>
</dbReference>
<proteinExistence type="predicted"/>
<gene>
    <name evidence="2" type="ORF">DFR39_1082</name>
</gene>
<evidence type="ECO:0000313" key="2">
    <source>
        <dbReference type="EMBL" id="TDP06534.1"/>
    </source>
</evidence>
<reference evidence="2 3" key="1">
    <citation type="submission" date="2019-03" db="EMBL/GenBank/DDBJ databases">
        <title>Genomic Encyclopedia of Type Strains, Phase IV (KMG-IV): sequencing the most valuable type-strain genomes for metagenomic binning, comparative biology and taxonomic classification.</title>
        <authorList>
            <person name="Goeker M."/>
        </authorList>
    </citation>
    <scope>NUCLEOTIDE SEQUENCE [LARGE SCALE GENOMIC DNA]</scope>
    <source>
        <strain evidence="2 3">DSM 25082</strain>
    </source>
</reference>
<dbReference type="InterPro" id="IPR028098">
    <property type="entry name" value="Glyco_trans_4-like_N"/>
</dbReference>